<dbReference type="InterPro" id="IPR022742">
    <property type="entry name" value="Hydrolase_4"/>
</dbReference>
<dbReference type="InterPro" id="IPR053145">
    <property type="entry name" value="AB_hydrolase_Est10"/>
</dbReference>
<dbReference type="SUPFAM" id="SSF53474">
    <property type="entry name" value="alpha/beta-Hydrolases"/>
    <property type="match status" value="1"/>
</dbReference>
<dbReference type="GO" id="GO:0052689">
    <property type="term" value="F:carboxylic ester hydrolase activity"/>
    <property type="evidence" value="ECO:0007669"/>
    <property type="project" value="TreeGrafter"/>
</dbReference>
<evidence type="ECO:0000313" key="4">
    <source>
        <dbReference type="Proteomes" id="UP000027997"/>
    </source>
</evidence>
<reference evidence="3 4" key="1">
    <citation type="submission" date="2014-06" db="EMBL/GenBank/DDBJ databases">
        <title>Whole Genome Sequences of Three Symbiotic Endozoicomonas Bacteria.</title>
        <authorList>
            <person name="Neave M.J."/>
            <person name="Apprill A."/>
            <person name="Voolstra C.R."/>
        </authorList>
    </citation>
    <scope>NUCLEOTIDE SEQUENCE [LARGE SCALE GENOMIC DNA]</scope>
    <source>
        <strain evidence="3 4">DSM 22380</strain>
    </source>
</reference>
<keyword evidence="1" id="KW-0732">Signal</keyword>
<evidence type="ECO:0000313" key="3">
    <source>
        <dbReference type="EMBL" id="KEI72040.1"/>
    </source>
</evidence>
<dbReference type="AlphaFoldDB" id="A0A081KD14"/>
<organism evidence="3 4">
    <name type="scientific">Endozoicomonas elysicola</name>
    <dbReference type="NCBI Taxonomy" id="305900"/>
    <lineage>
        <taxon>Bacteria</taxon>
        <taxon>Pseudomonadati</taxon>
        <taxon>Pseudomonadota</taxon>
        <taxon>Gammaproteobacteria</taxon>
        <taxon>Oceanospirillales</taxon>
        <taxon>Endozoicomonadaceae</taxon>
        <taxon>Endozoicomonas</taxon>
    </lineage>
</organism>
<dbReference type="Pfam" id="PF12146">
    <property type="entry name" value="Hydrolase_4"/>
    <property type="match status" value="1"/>
</dbReference>
<evidence type="ECO:0000259" key="2">
    <source>
        <dbReference type="Pfam" id="PF12146"/>
    </source>
</evidence>
<sequence>MGKPLLSLLSLLLVTLNLFASPTETIQLLDTGSGILEGSLLIPDMSQKKIPVVLLISGSGPTDRNGNNPLMVNNSLKLLADKLALNGIASLRYDKRGVAHSARAATYEEELRFEHYVVDAAQWLKKLKKDNGFGHVTVIGHSEGSLVGMLALQQQPADAFISLAGVGQPADLLLKQQLKSQPNHILTPSLAIISSLKAGKTVAQVDPVLAPIFRPSVQPYMMSWFKYDPAIEIARLKVPVLILQGSTDLQVSIEDAGFLLKAQPDAESIIIQGMNHVLKDSAIEASVNLETYNHPSLPVNTELVTVITGFINRVNTLQ</sequence>
<dbReference type="RefSeq" id="WP_033403608.1">
    <property type="nucleotide sequence ID" value="NZ_JOJP01000001.1"/>
</dbReference>
<dbReference type="STRING" id="305900.GV64_16090"/>
<dbReference type="PANTHER" id="PTHR43265">
    <property type="entry name" value="ESTERASE ESTD"/>
    <property type="match status" value="1"/>
</dbReference>
<evidence type="ECO:0000256" key="1">
    <source>
        <dbReference type="SAM" id="SignalP"/>
    </source>
</evidence>
<feature type="chain" id="PRO_5001758894" evidence="1">
    <location>
        <begin position="21"/>
        <end position="318"/>
    </location>
</feature>
<dbReference type="EMBL" id="JOJP01000001">
    <property type="protein sequence ID" value="KEI72040.1"/>
    <property type="molecule type" value="Genomic_DNA"/>
</dbReference>
<accession>A0A081KD14</accession>
<protein>
    <submittedName>
        <fullName evidence="3">Alpha/beta hydrolase</fullName>
    </submittedName>
</protein>
<dbReference type="Gene3D" id="3.40.50.1820">
    <property type="entry name" value="alpha/beta hydrolase"/>
    <property type="match status" value="1"/>
</dbReference>
<keyword evidence="4" id="KW-1185">Reference proteome</keyword>
<keyword evidence="3" id="KW-0378">Hydrolase</keyword>
<dbReference type="Proteomes" id="UP000027997">
    <property type="component" value="Unassembled WGS sequence"/>
</dbReference>
<comment type="caution">
    <text evidence="3">The sequence shown here is derived from an EMBL/GenBank/DDBJ whole genome shotgun (WGS) entry which is preliminary data.</text>
</comment>
<name>A0A081KD14_9GAMM</name>
<feature type="domain" description="Serine aminopeptidase S33" evidence="2">
    <location>
        <begin position="78"/>
        <end position="277"/>
    </location>
</feature>
<dbReference type="PANTHER" id="PTHR43265:SF1">
    <property type="entry name" value="ESTERASE ESTD"/>
    <property type="match status" value="1"/>
</dbReference>
<dbReference type="InterPro" id="IPR029058">
    <property type="entry name" value="AB_hydrolase_fold"/>
</dbReference>
<gene>
    <name evidence="3" type="ORF">GV64_16090</name>
</gene>
<dbReference type="eggNOG" id="COG1073">
    <property type="taxonomic scope" value="Bacteria"/>
</dbReference>
<proteinExistence type="predicted"/>
<feature type="signal peptide" evidence="1">
    <location>
        <begin position="1"/>
        <end position="20"/>
    </location>
</feature>